<reference evidence="3 4" key="1">
    <citation type="journal article" date="2016" name="Mol. Biol. Evol.">
        <title>Comparative Genomics of Early-Diverging Mushroom-Forming Fungi Provides Insights into the Origins of Lignocellulose Decay Capabilities.</title>
        <authorList>
            <person name="Nagy L.G."/>
            <person name="Riley R."/>
            <person name="Tritt A."/>
            <person name="Adam C."/>
            <person name="Daum C."/>
            <person name="Floudas D."/>
            <person name="Sun H."/>
            <person name="Yadav J.S."/>
            <person name="Pangilinan J."/>
            <person name="Larsson K.H."/>
            <person name="Matsuura K."/>
            <person name="Barry K."/>
            <person name="Labutti K."/>
            <person name="Kuo R."/>
            <person name="Ohm R.A."/>
            <person name="Bhattacharya S.S."/>
            <person name="Shirouzu T."/>
            <person name="Yoshinaga Y."/>
            <person name="Martin F.M."/>
            <person name="Grigoriev I.V."/>
            <person name="Hibbett D.S."/>
        </authorList>
    </citation>
    <scope>NUCLEOTIDE SEQUENCE [LARGE SCALE GENOMIC DNA]</scope>
    <source>
        <strain evidence="3 4">HHB12029</strain>
    </source>
</reference>
<name>A0A165P9X9_EXIGL</name>
<dbReference type="AlphaFoldDB" id="A0A165P9X9"/>
<feature type="signal peptide" evidence="1">
    <location>
        <begin position="1"/>
        <end position="28"/>
    </location>
</feature>
<proteinExistence type="predicted"/>
<protein>
    <submittedName>
        <fullName evidence="3">Glycoside hydrolase family 16 protein</fullName>
    </submittedName>
</protein>
<sequence length="345" mass="36831">MNGRRVFPGSSSMRSLYLLLCVAAAAVATLTTDPSGLKDGLYVESANIVGEDFFSAFAWQAITDPTHARVNLTDQATARALNLSYATRDSFVMRMDSTTVLDPSGPGRNSVRIISNASYTTHVAVFDIRHMPAGCGTWPTIIEVALDGSLAKGKADIVEGINNNGTNQATLHTTADCFVNPQSHTTSTGTTVSTNCDDVATASGGCGVRAPSNTPNFGPAFNDAGGGWYAYERAINTTRVWFWARHSLTVPLDVRFNLGLVETALWGKPFALWTNAGCDLSSHFGPNNIVFKNNICGDWAGVQENYSGAGCPGTCTDLANAHPEAFAEAYWDLAALRIYEPRAAQ</sequence>
<dbReference type="STRING" id="1314781.A0A165P9X9"/>
<evidence type="ECO:0000256" key="1">
    <source>
        <dbReference type="SAM" id="SignalP"/>
    </source>
</evidence>
<dbReference type="GO" id="GO:0004553">
    <property type="term" value="F:hydrolase activity, hydrolyzing O-glycosyl compounds"/>
    <property type="evidence" value="ECO:0007669"/>
    <property type="project" value="InterPro"/>
</dbReference>
<dbReference type="InParanoid" id="A0A165P9X9"/>
<dbReference type="OrthoDB" id="192832at2759"/>
<dbReference type="Gene3D" id="2.60.120.200">
    <property type="match status" value="1"/>
</dbReference>
<dbReference type="InterPro" id="IPR013320">
    <property type="entry name" value="ConA-like_dom_sf"/>
</dbReference>
<dbReference type="PANTHER" id="PTHR10963">
    <property type="entry name" value="GLYCOSYL HYDROLASE-RELATED"/>
    <property type="match status" value="1"/>
</dbReference>
<dbReference type="PANTHER" id="PTHR10963:SF24">
    <property type="entry name" value="GLYCOSIDASE C21B10.07-RELATED"/>
    <property type="match status" value="1"/>
</dbReference>
<evidence type="ECO:0000259" key="2">
    <source>
        <dbReference type="PROSITE" id="PS51762"/>
    </source>
</evidence>
<feature type="chain" id="PRO_5007863821" evidence="1">
    <location>
        <begin position="29"/>
        <end position="345"/>
    </location>
</feature>
<dbReference type="SUPFAM" id="SSF49899">
    <property type="entry name" value="Concanavalin A-like lectins/glucanases"/>
    <property type="match status" value="1"/>
</dbReference>
<keyword evidence="4" id="KW-1185">Reference proteome</keyword>
<dbReference type="PROSITE" id="PS51762">
    <property type="entry name" value="GH16_2"/>
    <property type="match status" value="1"/>
</dbReference>
<dbReference type="Pfam" id="PF26113">
    <property type="entry name" value="GH16_XgeA"/>
    <property type="match status" value="1"/>
</dbReference>
<dbReference type="Proteomes" id="UP000077266">
    <property type="component" value="Unassembled WGS sequence"/>
</dbReference>
<dbReference type="InterPro" id="IPR050546">
    <property type="entry name" value="Glycosyl_Hydrlase_16"/>
</dbReference>
<evidence type="ECO:0000313" key="3">
    <source>
        <dbReference type="EMBL" id="KZW01862.1"/>
    </source>
</evidence>
<dbReference type="EMBL" id="KV425891">
    <property type="protein sequence ID" value="KZW01862.1"/>
    <property type="molecule type" value="Genomic_DNA"/>
</dbReference>
<keyword evidence="3" id="KW-0378">Hydrolase</keyword>
<keyword evidence="1" id="KW-0732">Signal</keyword>
<accession>A0A165P9X9</accession>
<organism evidence="3 4">
    <name type="scientific">Exidia glandulosa HHB12029</name>
    <dbReference type="NCBI Taxonomy" id="1314781"/>
    <lineage>
        <taxon>Eukaryota</taxon>
        <taxon>Fungi</taxon>
        <taxon>Dikarya</taxon>
        <taxon>Basidiomycota</taxon>
        <taxon>Agaricomycotina</taxon>
        <taxon>Agaricomycetes</taxon>
        <taxon>Auriculariales</taxon>
        <taxon>Exidiaceae</taxon>
        <taxon>Exidia</taxon>
    </lineage>
</organism>
<evidence type="ECO:0000313" key="4">
    <source>
        <dbReference type="Proteomes" id="UP000077266"/>
    </source>
</evidence>
<feature type="domain" description="GH16" evidence="2">
    <location>
        <begin position="57"/>
        <end position="308"/>
    </location>
</feature>
<dbReference type="GO" id="GO:0009251">
    <property type="term" value="P:glucan catabolic process"/>
    <property type="evidence" value="ECO:0007669"/>
    <property type="project" value="TreeGrafter"/>
</dbReference>
<gene>
    <name evidence="3" type="ORF">EXIGLDRAFT_716507</name>
</gene>
<dbReference type="InterPro" id="IPR000757">
    <property type="entry name" value="Beta-glucanase-like"/>
</dbReference>